<feature type="compositionally biased region" description="Basic and acidic residues" evidence="1">
    <location>
        <begin position="1"/>
        <end position="11"/>
    </location>
</feature>
<protein>
    <submittedName>
        <fullName evidence="2">Uncharacterized protein</fullName>
    </submittedName>
</protein>
<gene>
    <name evidence="2" type="ORF">GWR20_12390</name>
</gene>
<name>A0A7K3LC60_9MYCO</name>
<sequence length="101" mass="11753">MPNRRSDEGIAAHHATQQRMQPGEQGKITTAQLGKDLFEARTYIRDTEGVRRKIRRTKKSTEDAERNLPVLRRGLRFDSTLGRHSRPVCHRRTPANTMLYR</sequence>
<dbReference type="AlphaFoldDB" id="A0A7K3LC60"/>
<feature type="region of interest" description="Disordered" evidence="1">
    <location>
        <begin position="1"/>
        <end position="25"/>
    </location>
</feature>
<dbReference type="OrthoDB" id="4326943at2"/>
<comment type="caution">
    <text evidence="2">The sequence shown here is derived from an EMBL/GenBank/DDBJ whole genome shotgun (WGS) entry which is preliminary data.</text>
</comment>
<evidence type="ECO:0000313" key="2">
    <source>
        <dbReference type="EMBL" id="NDJ89944.1"/>
    </source>
</evidence>
<evidence type="ECO:0000256" key="1">
    <source>
        <dbReference type="SAM" id="MobiDB-lite"/>
    </source>
</evidence>
<reference evidence="2 3" key="1">
    <citation type="submission" date="2020-01" db="EMBL/GenBank/DDBJ databases">
        <authorList>
            <person name="Sanchez-Estrada R."/>
            <person name="Gonzalez-Y-Merchand J.A."/>
            <person name="Rivera-Gutierrez S."/>
        </authorList>
    </citation>
    <scope>NUCLEOTIDE SEQUENCE [LARGE SCALE GENOMIC DNA]</scope>
    <source>
        <strain evidence="2 3">CST 7247</strain>
    </source>
</reference>
<organism evidence="2 3">
    <name type="scientific">Mycolicibacter kumamotonensis</name>
    <dbReference type="NCBI Taxonomy" id="354243"/>
    <lineage>
        <taxon>Bacteria</taxon>
        <taxon>Bacillati</taxon>
        <taxon>Actinomycetota</taxon>
        <taxon>Actinomycetes</taxon>
        <taxon>Mycobacteriales</taxon>
        <taxon>Mycobacteriaceae</taxon>
        <taxon>Mycolicibacter</taxon>
    </lineage>
</organism>
<proteinExistence type="predicted"/>
<dbReference type="Proteomes" id="UP000466523">
    <property type="component" value="Unassembled WGS sequence"/>
</dbReference>
<accession>A0A7K3LC60</accession>
<dbReference type="RefSeq" id="WP_131813872.1">
    <property type="nucleotide sequence ID" value="NZ_JAACYR010000038.1"/>
</dbReference>
<dbReference type="EMBL" id="JAACYR010000038">
    <property type="protein sequence ID" value="NDJ89944.1"/>
    <property type="molecule type" value="Genomic_DNA"/>
</dbReference>
<evidence type="ECO:0000313" key="3">
    <source>
        <dbReference type="Proteomes" id="UP000466523"/>
    </source>
</evidence>